<evidence type="ECO:0000256" key="1">
    <source>
        <dbReference type="ARBA" id="ARBA00004141"/>
    </source>
</evidence>
<evidence type="ECO:0000256" key="3">
    <source>
        <dbReference type="ARBA" id="ARBA00022989"/>
    </source>
</evidence>
<protein>
    <recommendedName>
        <fullName evidence="8">Rhodopsin domain-containing protein</fullName>
    </recommendedName>
</protein>
<proteinExistence type="inferred from homology"/>
<dbReference type="Pfam" id="PF20684">
    <property type="entry name" value="Fung_rhodopsin"/>
    <property type="match status" value="1"/>
</dbReference>
<comment type="caution">
    <text evidence="9">The sequence shown here is derived from an EMBL/GenBank/DDBJ whole genome shotgun (WGS) entry which is preliminary data.</text>
</comment>
<keyword evidence="4 7" id="KW-0472">Membrane</keyword>
<name>A0ABP0C699_9PEZI</name>
<feature type="compositionally biased region" description="Acidic residues" evidence="6">
    <location>
        <begin position="312"/>
        <end position="323"/>
    </location>
</feature>
<keyword evidence="3 7" id="KW-1133">Transmembrane helix</keyword>
<evidence type="ECO:0000259" key="8">
    <source>
        <dbReference type="Pfam" id="PF20684"/>
    </source>
</evidence>
<feature type="domain" description="Rhodopsin" evidence="8">
    <location>
        <begin position="37"/>
        <end position="257"/>
    </location>
</feature>
<evidence type="ECO:0000313" key="10">
    <source>
        <dbReference type="Proteomes" id="UP001642482"/>
    </source>
</evidence>
<comment type="similarity">
    <text evidence="5">Belongs to the SAT4 family.</text>
</comment>
<feature type="transmembrane region" description="Helical" evidence="7">
    <location>
        <begin position="87"/>
        <end position="109"/>
    </location>
</feature>
<feature type="compositionally biased region" description="Polar residues" evidence="6">
    <location>
        <begin position="277"/>
        <end position="296"/>
    </location>
</feature>
<feature type="transmembrane region" description="Helical" evidence="7">
    <location>
        <begin position="12"/>
        <end position="34"/>
    </location>
</feature>
<dbReference type="InterPro" id="IPR049326">
    <property type="entry name" value="Rhodopsin_dom_fungi"/>
</dbReference>
<evidence type="ECO:0000256" key="4">
    <source>
        <dbReference type="ARBA" id="ARBA00023136"/>
    </source>
</evidence>
<evidence type="ECO:0000256" key="2">
    <source>
        <dbReference type="ARBA" id="ARBA00022692"/>
    </source>
</evidence>
<feature type="transmembrane region" description="Helical" evidence="7">
    <location>
        <begin position="234"/>
        <end position="254"/>
    </location>
</feature>
<feature type="transmembrane region" description="Helical" evidence="7">
    <location>
        <begin position="198"/>
        <end position="219"/>
    </location>
</feature>
<dbReference type="InterPro" id="IPR052337">
    <property type="entry name" value="SAT4-like"/>
</dbReference>
<feature type="region of interest" description="Disordered" evidence="6">
    <location>
        <begin position="476"/>
        <end position="524"/>
    </location>
</feature>
<feature type="compositionally biased region" description="Basic and acidic residues" evidence="6">
    <location>
        <begin position="348"/>
        <end position="367"/>
    </location>
</feature>
<dbReference type="EMBL" id="CAWUHD010000072">
    <property type="protein sequence ID" value="CAK7227423.1"/>
    <property type="molecule type" value="Genomic_DNA"/>
</dbReference>
<evidence type="ECO:0000313" key="9">
    <source>
        <dbReference type="EMBL" id="CAK7227423.1"/>
    </source>
</evidence>
<evidence type="ECO:0000256" key="5">
    <source>
        <dbReference type="ARBA" id="ARBA00038359"/>
    </source>
</evidence>
<keyword evidence="2 7" id="KW-0812">Transmembrane</keyword>
<dbReference type="PANTHER" id="PTHR33048">
    <property type="entry name" value="PTH11-LIKE INTEGRAL MEMBRANE PROTEIN (AFU_ORTHOLOGUE AFUA_5G11245)"/>
    <property type="match status" value="1"/>
</dbReference>
<reference evidence="9 10" key="1">
    <citation type="submission" date="2024-01" db="EMBL/GenBank/DDBJ databases">
        <authorList>
            <person name="Allen C."/>
            <person name="Tagirdzhanova G."/>
        </authorList>
    </citation>
    <scope>NUCLEOTIDE SEQUENCE [LARGE SCALE GENOMIC DNA]</scope>
</reference>
<feature type="transmembrane region" description="Helical" evidence="7">
    <location>
        <begin position="46"/>
        <end position="67"/>
    </location>
</feature>
<gene>
    <name evidence="9" type="ORF">SEUCBS140593_006571</name>
</gene>
<feature type="transmembrane region" description="Helical" evidence="7">
    <location>
        <begin position="166"/>
        <end position="186"/>
    </location>
</feature>
<organism evidence="9 10">
    <name type="scientific">Sporothrix eucalyptigena</name>
    <dbReference type="NCBI Taxonomy" id="1812306"/>
    <lineage>
        <taxon>Eukaryota</taxon>
        <taxon>Fungi</taxon>
        <taxon>Dikarya</taxon>
        <taxon>Ascomycota</taxon>
        <taxon>Pezizomycotina</taxon>
        <taxon>Sordariomycetes</taxon>
        <taxon>Sordariomycetidae</taxon>
        <taxon>Ophiostomatales</taxon>
        <taxon>Ophiostomataceae</taxon>
        <taxon>Sporothrix</taxon>
    </lineage>
</organism>
<dbReference type="Proteomes" id="UP001642482">
    <property type="component" value="Unassembled WGS sequence"/>
</dbReference>
<feature type="region of interest" description="Disordered" evidence="6">
    <location>
        <begin position="398"/>
        <end position="425"/>
    </location>
</feature>
<dbReference type="PANTHER" id="PTHR33048:SF146">
    <property type="entry name" value="INTEGRAL MEMBRANE PROTEIN"/>
    <property type="match status" value="1"/>
</dbReference>
<comment type="subcellular location">
    <subcellularLocation>
        <location evidence="1">Membrane</location>
        <topology evidence="1">Multi-pass membrane protein</topology>
    </subcellularLocation>
</comment>
<evidence type="ECO:0000256" key="7">
    <source>
        <dbReference type="SAM" id="Phobius"/>
    </source>
</evidence>
<feature type="region of interest" description="Disordered" evidence="6">
    <location>
        <begin position="271"/>
        <end position="384"/>
    </location>
</feature>
<evidence type="ECO:0000256" key="6">
    <source>
        <dbReference type="SAM" id="MobiDB-lite"/>
    </source>
</evidence>
<sequence>MAATPDLTRGPVLLAISITTELFALTTCLVRFCIRKRASSRSHIGLDDYAIAVAAVVSFVGTIFSIIEGSSMVDSAHALEFDWLGQPWFMMGTTFAKISICLFFLRLVGSAKQWRILLSSQILLMAVLNFAFSLTTNLQCRPLDKLWDPSVVGVCWDPSVQLNIGYFQGAFSVFWWLFLSLFPVMIVRDLEMHQKMRWPFYFLSSLSLVAAIFATVRTYETSQTVPGVYTFDTFFATVLSILEQNVGIVAANVLPMGSLFWKRQAAATRGMDRRGRTNVNAARNGNAPRNDQQNPFESGAVSVHSTTNRGDEEYDLDDTESDLGESGVAHPDSSRSSIKRSSMLIIEGPREVDYEESVRSTRGERTATRTTMSKHTKSTKTKHADTPLRTILNRSASLMSRSGREQHRSGGDGVSDGTDADLTGSAWPRGIIKTVEVEVVEEDIASVLPAAHLQQQNHRRLPSNASGVIITSDATHHHGRSMSRHSRMDSDNDWAALLRAGPTPPGSRGPSRQGSRGPSRQGYN</sequence>
<feature type="compositionally biased region" description="Low complexity" evidence="6">
    <location>
        <begin position="508"/>
        <end position="524"/>
    </location>
</feature>
<keyword evidence="10" id="KW-1185">Reference proteome</keyword>
<accession>A0ABP0C699</accession>
<feature type="compositionally biased region" description="Basic residues" evidence="6">
    <location>
        <begin position="372"/>
        <end position="381"/>
    </location>
</feature>
<feature type="transmembrane region" description="Helical" evidence="7">
    <location>
        <begin position="116"/>
        <end position="134"/>
    </location>
</feature>